<organism evidence="17 18">
    <name type="scientific">Koleobacter methoxysyntrophicus</name>
    <dbReference type="NCBI Taxonomy" id="2751313"/>
    <lineage>
        <taxon>Bacteria</taxon>
        <taxon>Bacillati</taxon>
        <taxon>Bacillota</taxon>
        <taxon>Clostridia</taxon>
        <taxon>Koleobacterales</taxon>
        <taxon>Koleobacteraceae</taxon>
        <taxon>Koleobacter</taxon>
    </lineage>
</organism>
<dbReference type="InterPro" id="IPR030846">
    <property type="entry name" value="DnaG_bac"/>
</dbReference>
<dbReference type="InterPro" id="IPR036185">
    <property type="entry name" value="DNA_heli_DnaB-like_N_sf"/>
</dbReference>
<dbReference type="PANTHER" id="PTHR30313">
    <property type="entry name" value="DNA PRIMASE"/>
    <property type="match status" value="1"/>
</dbReference>
<evidence type="ECO:0000256" key="2">
    <source>
        <dbReference type="ARBA" id="ARBA00022515"/>
    </source>
</evidence>
<dbReference type="GO" id="GO:0005524">
    <property type="term" value="F:ATP binding"/>
    <property type="evidence" value="ECO:0007669"/>
    <property type="project" value="InterPro"/>
</dbReference>
<evidence type="ECO:0000256" key="8">
    <source>
        <dbReference type="ARBA" id="ARBA00022833"/>
    </source>
</evidence>
<evidence type="ECO:0000256" key="14">
    <source>
        <dbReference type="PIRSR" id="PIRSR002811-1"/>
    </source>
</evidence>
<dbReference type="InterPro" id="IPR050219">
    <property type="entry name" value="DnaG_primase"/>
</dbReference>
<dbReference type="Pfam" id="PF01807">
    <property type="entry name" value="Zn_ribbon_DnaG"/>
    <property type="match status" value="1"/>
</dbReference>
<dbReference type="EC" id="2.7.7.101" evidence="12"/>
<protein>
    <recommendedName>
        <fullName evidence="12 13">DNA primase</fullName>
        <ecNumber evidence="12">2.7.7.101</ecNumber>
    </recommendedName>
</protein>
<keyword evidence="5 12" id="KW-0235">DNA replication</keyword>
<dbReference type="GO" id="GO:0005737">
    <property type="term" value="C:cytoplasm"/>
    <property type="evidence" value="ECO:0007669"/>
    <property type="project" value="TreeGrafter"/>
</dbReference>
<gene>
    <name evidence="17" type="primary">dnaG_2</name>
    <name evidence="12" type="synonym">dnaG</name>
    <name evidence="17" type="ORF">H0A61_02599</name>
</gene>
<keyword evidence="11 12" id="KW-0804">Transcription</keyword>
<dbReference type="InterPro" id="IPR006171">
    <property type="entry name" value="TOPRIM_dom"/>
</dbReference>
<proteinExistence type="inferred from homology"/>
<evidence type="ECO:0000256" key="11">
    <source>
        <dbReference type="ARBA" id="ARBA00023163"/>
    </source>
</evidence>
<keyword evidence="10 12" id="KW-0238">DNA-binding</keyword>
<dbReference type="FunFam" id="3.40.1360.10:FF:000002">
    <property type="entry name" value="DNA primase"/>
    <property type="match status" value="1"/>
</dbReference>
<evidence type="ECO:0000256" key="10">
    <source>
        <dbReference type="ARBA" id="ARBA00023125"/>
    </source>
</evidence>
<dbReference type="FunFam" id="3.90.980.10:FF:000001">
    <property type="entry name" value="DNA primase"/>
    <property type="match status" value="1"/>
</dbReference>
<reference evidence="17" key="1">
    <citation type="submission" date="2020-07" db="EMBL/GenBank/DDBJ databases">
        <title>Koleobacter methoxysyntrophicus gen. nov., sp. nov., a novel anaerobic bacterium isolated from deep subsurface oil field and proposal of Koleobacterales ord. nov. in the phylum Firmicutes.</title>
        <authorList>
            <person name="Sakamoto S."/>
            <person name="Tamaki H."/>
        </authorList>
    </citation>
    <scope>NUCLEOTIDE SEQUENCE</scope>
    <source>
        <strain evidence="17">NRmbB1</strain>
    </source>
</reference>
<feature type="coiled-coil region" evidence="15">
    <location>
        <begin position="559"/>
        <end position="586"/>
    </location>
</feature>
<dbReference type="NCBIfam" id="TIGR01391">
    <property type="entry name" value="dnaG"/>
    <property type="match status" value="1"/>
</dbReference>
<comment type="function">
    <text evidence="12 13">RNA polymerase that catalyzes the synthesis of short RNA molecules used as primers for DNA polymerase during DNA replication.</text>
</comment>
<keyword evidence="8 12" id="KW-0862">Zinc</keyword>
<evidence type="ECO:0000256" key="9">
    <source>
        <dbReference type="ARBA" id="ARBA00022842"/>
    </source>
</evidence>
<keyword evidence="2 12" id="KW-0639">Primosome</keyword>
<evidence type="ECO:0000256" key="6">
    <source>
        <dbReference type="ARBA" id="ARBA00022723"/>
    </source>
</evidence>
<dbReference type="Proteomes" id="UP000662904">
    <property type="component" value="Chromosome"/>
</dbReference>
<evidence type="ECO:0000256" key="12">
    <source>
        <dbReference type="HAMAP-Rule" id="MF_00974"/>
    </source>
</evidence>
<evidence type="ECO:0000256" key="13">
    <source>
        <dbReference type="PIRNR" id="PIRNR002811"/>
    </source>
</evidence>
<keyword evidence="7 12" id="KW-0863">Zinc-finger</keyword>
<dbReference type="GO" id="GO:0006269">
    <property type="term" value="P:DNA replication, synthesis of primer"/>
    <property type="evidence" value="ECO:0007669"/>
    <property type="project" value="UniProtKB-UniRule"/>
</dbReference>
<dbReference type="PANTHER" id="PTHR30313:SF2">
    <property type="entry name" value="DNA PRIMASE"/>
    <property type="match status" value="1"/>
</dbReference>
<comment type="catalytic activity">
    <reaction evidence="12">
        <text>ssDNA + n NTP = ssDNA/pppN(pN)n-1 hybrid + (n-1) diphosphate.</text>
        <dbReference type="EC" id="2.7.7.101"/>
    </reaction>
</comment>
<dbReference type="PROSITE" id="PS50880">
    <property type="entry name" value="TOPRIM"/>
    <property type="match status" value="1"/>
</dbReference>
<dbReference type="Pfam" id="PF08275">
    <property type="entry name" value="DNAG_N"/>
    <property type="match status" value="1"/>
</dbReference>
<dbReference type="GO" id="GO:0000428">
    <property type="term" value="C:DNA-directed RNA polymerase complex"/>
    <property type="evidence" value="ECO:0007669"/>
    <property type="project" value="UniProtKB-KW"/>
</dbReference>
<name>A0A8A0RRR2_9FIRM</name>
<comment type="cofactor">
    <cofactor evidence="12 13 14">
        <name>Zn(2+)</name>
        <dbReference type="ChEBI" id="CHEBI:29105"/>
    </cofactor>
    <text evidence="12 13 14">Binds 1 zinc ion per monomer.</text>
</comment>
<sequence>MILPEEVIEEVRNSCDIVDVISEYVTLKKRGKNYVGLCPFHNEKTPSFTVTPEKQMFYCFGCGIGGNVYTFIMKRENISFPEAVKFLANRVGITLQLEGKGDSLEKFKVKQILYDIHRDAANYFHANLINSDSGRHALEYLLKRGLDEAIIKKFGLGYSFPGWDEMKSHLKSKGYSEELLEKAGLIIRGKAGSSFYDRFRDRIMFPITDVMGRVIGFGGRILREANFQPKYLNSPDTVIYNKRQNLYGLNSAKTESNKKGIIIVEGYMDVIALHQKGFTNAVASLGTSLTTEQAKLVKRYTEEVYIAYDSDTAGRSATLRGLDILNEAGLNVKVIEFPKGLDPDDFIRKNGREGFLERINNALPLMDYKIKIFKEGIDLSSPVEKGKYASKIIPHLLKLRNQVEKEGYIRKISNLLGVSEEALRGEIEKYSKKIVADNVINHKNVNKRHNNKDNKRFSIIPAYINAEWDLINIILLDKKTFKSVSQELNYSDFNDNLNKEIAKTIYNLMKARETLSPADVIDHLEGDEYIKRFSQIVAKEKNYRDLEKTALDCIKKIKEYKLQQELECIQKQIKQYENSMEEAKLRELLLTYQDLLKKKKELRM</sequence>
<comment type="domain">
    <text evidence="12">Contains an N-terminal zinc-binding domain, a central core domain that contains the primase activity, and a C-terminal DnaB-binding domain.</text>
</comment>
<evidence type="ECO:0000256" key="3">
    <source>
        <dbReference type="ARBA" id="ARBA00022679"/>
    </source>
</evidence>
<feature type="zinc finger region" description="CHC2-type" evidence="12 14">
    <location>
        <begin position="38"/>
        <end position="62"/>
    </location>
</feature>
<dbReference type="GO" id="GO:0003677">
    <property type="term" value="F:DNA binding"/>
    <property type="evidence" value="ECO:0007669"/>
    <property type="project" value="UniProtKB-KW"/>
</dbReference>
<dbReference type="GO" id="GO:0003899">
    <property type="term" value="F:DNA-directed RNA polymerase activity"/>
    <property type="evidence" value="ECO:0007669"/>
    <property type="project" value="UniProtKB-UniRule"/>
</dbReference>
<dbReference type="InterPro" id="IPR002694">
    <property type="entry name" value="Znf_CHC2"/>
</dbReference>
<dbReference type="Pfam" id="PF10410">
    <property type="entry name" value="DnaB_bind"/>
    <property type="match status" value="1"/>
</dbReference>
<dbReference type="Gene3D" id="3.90.980.10">
    <property type="entry name" value="DNA primase, catalytic core, N-terminal domain"/>
    <property type="match status" value="1"/>
</dbReference>
<dbReference type="HAMAP" id="MF_00974">
    <property type="entry name" value="DNA_primase_DnaG"/>
    <property type="match status" value="1"/>
</dbReference>
<keyword evidence="1 12" id="KW-0240">DNA-directed RNA polymerase</keyword>
<dbReference type="RefSeq" id="WP_206707510.1">
    <property type="nucleotide sequence ID" value="NZ_CP059066.1"/>
</dbReference>
<dbReference type="InterPro" id="IPR006295">
    <property type="entry name" value="DNA_primase_DnaG"/>
</dbReference>
<evidence type="ECO:0000256" key="15">
    <source>
        <dbReference type="SAM" id="Coils"/>
    </source>
</evidence>
<accession>A0A8A0RRR2</accession>
<dbReference type="Gene3D" id="3.40.1360.10">
    <property type="match status" value="1"/>
</dbReference>
<evidence type="ECO:0000313" key="18">
    <source>
        <dbReference type="Proteomes" id="UP000662904"/>
    </source>
</evidence>
<keyword evidence="18" id="KW-1185">Reference proteome</keyword>
<feature type="domain" description="Toprim" evidence="16">
    <location>
        <begin position="259"/>
        <end position="340"/>
    </location>
</feature>
<dbReference type="Gene3D" id="1.10.860.10">
    <property type="entry name" value="DNAb Helicase, Chain A"/>
    <property type="match status" value="1"/>
</dbReference>
<dbReference type="EMBL" id="CP059066">
    <property type="protein sequence ID" value="QSQ10199.1"/>
    <property type="molecule type" value="Genomic_DNA"/>
</dbReference>
<dbReference type="InterPro" id="IPR016136">
    <property type="entry name" value="DNA_helicase_N/primase_C"/>
</dbReference>
<evidence type="ECO:0000256" key="5">
    <source>
        <dbReference type="ARBA" id="ARBA00022705"/>
    </source>
</evidence>
<dbReference type="InterPro" id="IPR036977">
    <property type="entry name" value="DNA_primase_Znf_CHC2"/>
</dbReference>
<dbReference type="PIRSF" id="PIRSF002811">
    <property type="entry name" value="DnaG"/>
    <property type="match status" value="1"/>
</dbReference>
<dbReference type="SUPFAM" id="SSF56731">
    <property type="entry name" value="DNA primase core"/>
    <property type="match status" value="1"/>
</dbReference>
<evidence type="ECO:0000256" key="1">
    <source>
        <dbReference type="ARBA" id="ARBA00022478"/>
    </source>
</evidence>
<dbReference type="SMART" id="SM00493">
    <property type="entry name" value="TOPRIM"/>
    <property type="match status" value="1"/>
</dbReference>
<dbReference type="InterPro" id="IPR007693">
    <property type="entry name" value="DNA_helicase_DnaB-like_N"/>
</dbReference>
<evidence type="ECO:0000313" key="17">
    <source>
        <dbReference type="EMBL" id="QSQ10199.1"/>
    </source>
</evidence>
<dbReference type="InterPro" id="IPR034151">
    <property type="entry name" value="TOPRIM_DnaG_bac"/>
</dbReference>
<evidence type="ECO:0000256" key="7">
    <source>
        <dbReference type="ARBA" id="ARBA00022771"/>
    </source>
</evidence>
<dbReference type="CDD" id="cd03364">
    <property type="entry name" value="TOPRIM_DnaG_primases"/>
    <property type="match status" value="1"/>
</dbReference>
<dbReference type="AlphaFoldDB" id="A0A8A0RRR2"/>
<dbReference type="GO" id="GO:0008270">
    <property type="term" value="F:zinc ion binding"/>
    <property type="evidence" value="ECO:0007669"/>
    <property type="project" value="UniProtKB-UniRule"/>
</dbReference>
<dbReference type="Gene3D" id="3.90.580.10">
    <property type="entry name" value="Zinc finger, CHC2-type domain"/>
    <property type="match status" value="1"/>
</dbReference>
<dbReference type="GO" id="GO:0003678">
    <property type="term" value="F:DNA helicase activity"/>
    <property type="evidence" value="ECO:0007669"/>
    <property type="project" value="InterPro"/>
</dbReference>
<keyword evidence="6 12" id="KW-0479">Metal-binding</keyword>
<dbReference type="KEGG" id="kme:H0A61_02599"/>
<keyword evidence="4 12" id="KW-0548">Nucleotidyltransferase</keyword>
<keyword evidence="15" id="KW-0175">Coiled coil</keyword>
<dbReference type="InterPro" id="IPR013264">
    <property type="entry name" value="DNAG_N"/>
</dbReference>
<dbReference type="SUPFAM" id="SSF57783">
    <property type="entry name" value="Zinc beta-ribbon"/>
    <property type="match status" value="1"/>
</dbReference>
<dbReference type="InterPro" id="IPR037068">
    <property type="entry name" value="DNA_primase_core_N_sf"/>
</dbReference>
<keyword evidence="9" id="KW-0460">Magnesium</keyword>
<evidence type="ECO:0000259" key="16">
    <source>
        <dbReference type="PROSITE" id="PS50880"/>
    </source>
</evidence>
<evidence type="ECO:0000256" key="4">
    <source>
        <dbReference type="ARBA" id="ARBA00022695"/>
    </source>
</evidence>
<dbReference type="FunFam" id="3.90.580.10:FF:000001">
    <property type="entry name" value="DNA primase"/>
    <property type="match status" value="1"/>
</dbReference>
<dbReference type="Pfam" id="PF00772">
    <property type="entry name" value="DnaB"/>
    <property type="match status" value="1"/>
</dbReference>
<dbReference type="GO" id="GO:1990077">
    <property type="term" value="C:primosome complex"/>
    <property type="evidence" value="ECO:0007669"/>
    <property type="project" value="UniProtKB-KW"/>
</dbReference>
<dbReference type="InterPro" id="IPR019475">
    <property type="entry name" value="DNA_primase_DnaB-bd"/>
</dbReference>
<dbReference type="SUPFAM" id="SSF48024">
    <property type="entry name" value="N-terminal domain of DnaB helicase"/>
    <property type="match status" value="1"/>
</dbReference>
<keyword evidence="3 12" id="KW-0808">Transferase</keyword>
<dbReference type="SMART" id="SM00400">
    <property type="entry name" value="ZnF_CHCC"/>
    <property type="match status" value="1"/>
</dbReference>
<dbReference type="Pfam" id="PF13155">
    <property type="entry name" value="Toprim_2"/>
    <property type="match status" value="1"/>
</dbReference>
<comment type="subunit">
    <text evidence="12">Monomer. Interacts with DnaB.</text>
</comment>
<comment type="similarity">
    <text evidence="12 13">Belongs to the DnaG primase family.</text>
</comment>